<proteinExistence type="predicted"/>
<protein>
    <recommendedName>
        <fullName evidence="4">Replication protein</fullName>
    </recommendedName>
</protein>
<sequence>MSAVDPGSHTPGPEPTATSGRPHKRVHWRQPKPLAGKKRRPGVLDATRDGLVRGLEQRQGSLWMRISRNVIVAGYALDKALTRVRALRKDGADSLLAMSVALLYLADVRTGFVGKPRQGGGRWQRYTLHDLAQLAYGGQTDAELRRARRSLDMMVSLGWAFPTKQVRRHKKDANGGDLWCSEAGVRRINFQRLCDMVGTSWLLKRDRKHADQVRGAGTASFTNAQTRRQSRQEQAARPRTGGDRPAAFRATGDPPSGAQSATRHIADILALFK</sequence>
<dbReference type="EMBL" id="LOJW01000016">
    <property type="protein sequence ID" value="OOW69900.1"/>
    <property type="molecule type" value="Genomic_DNA"/>
</dbReference>
<feature type="compositionally biased region" description="Basic and acidic residues" evidence="1">
    <location>
        <begin position="230"/>
        <end position="242"/>
    </location>
</feature>
<name>A0A1T1P2N0_9XANT</name>
<dbReference type="AlphaFoldDB" id="A0A1T1P2N0"/>
<feature type="region of interest" description="Disordered" evidence="1">
    <location>
        <begin position="1"/>
        <end position="45"/>
    </location>
</feature>
<evidence type="ECO:0000256" key="1">
    <source>
        <dbReference type="SAM" id="MobiDB-lite"/>
    </source>
</evidence>
<evidence type="ECO:0008006" key="4">
    <source>
        <dbReference type="Google" id="ProtNLM"/>
    </source>
</evidence>
<comment type="caution">
    <text evidence="2">The sequence shown here is derived from an EMBL/GenBank/DDBJ whole genome shotgun (WGS) entry which is preliminary data.</text>
</comment>
<evidence type="ECO:0000313" key="2">
    <source>
        <dbReference type="EMBL" id="OOW69900.1"/>
    </source>
</evidence>
<accession>A0A1T1P2N0</accession>
<evidence type="ECO:0000313" key="3">
    <source>
        <dbReference type="Proteomes" id="UP000190559"/>
    </source>
</evidence>
<feature type="compositionally biased region" description="Basic residues" evidence="1">
    <location>
        <begin position="21"/>
        <end position="41"/>
    </location>
</feature>
<dbReference type="RefSeq" id="WP_078563508.1">
    <property type="nucleotide sequence ID" value="NZ_LOJW01000016.1"/>
</dbReference>
<organism evidence="2 3">
    <name type="scientific">Xanthomonas axonopodis pv. melhusii</name>
    <dbReference type="NCBI Taxonomy" id="487834"/>
    <lineage>
        <taxon>Bacteria</taxon>
        <taxon>Pseudomonadati</taxon>
        <taxon>Pseudomonadota</taxon>
        <taxon>Gammaproteobacteria</taxon>
        <taxon>Lysobacterales</taxon>
        <taxon>Lysobacteraceae</taxon>
        <taxon>Xanthomonas</taxon>
    </lineage>
</organism>
<dbReference type="Proteomes" id="UP000190559">
    <property type="component" value="Unassembled WGS sequence"/>
</dbReference>
<feature type="region of interest" description="Disordered" evidence="1">
    <location>
        <begin position="212"/>
        <end position="260"/>
    </location>
</feature>
<gene>
    <name evidence="2" type="ORF">Xmlh_10960</name>
</gene>
<reference evidence="2 3" key="1">
    <citation type="submission" date="2015-12" db="EMBL/GenBank/DDBJ databases">
        <authorList>
            <person name="Shamseldin A."/>
            <person name="Moawad H."/>
            <person name="Abd El-Rahim W.M."/>
            <person name="Sadowsky M.J."/>
        </authorList>
    </citation>
    <scope>NUCLEOTIDE SEQUENCE [LARGE SCALE GENOMIC DNA]</scope>
    <source>
        <strain evidence="2 3">LMG9050</strain>
    </source>
</reference>